<evidence type="ECO:0000256" key="1">
    <source>
        <dbReference type="ARBA" id="ARBA00022729"/>
    </source>
</evidence>
<reference evidence="3 4" key="1">
    <citation type="submission" date="2018-07" db="EMBL/GenBank/DDBJ databases">
        <title>Genomic Encyclopedia of Type Strains, Phase IV (KMG-IV): sequencing the most valuable type-strain genomes for metagenomic binning, comparative biology and taxonomic classification.</title>
        <authorList>
            <person name="Goeker M."/>
        </authorList>
    </citation>
    <scope>NUCLEOTIDE SEQUENCE [LARGE SCALE GENOMIC DNA]</scope>
    <source>
        <strain evidence="3 4">DSM 21352</strain>
    </source>
</reference>
<dbReference type="SUPFAM" id="SSF53474">
    <property type="entry name" value="alpha/beta-Hydrolases"/>
    <property type="match status" value="1"/>
</dbReference>
<dbReference type="OrthoDB" id="9767239at2"/>
<keyword evidence="1" id="KW-0732">Signal</keyword>
<proteinExistence type="predicted"/>
<dbReference type="InterPro" id="IPR010126">
    <property type="entry name" value="Esterase_phb"/>
</dbReference>
<dbReference type="RefSeq" id="WP_114802697.1">
    <property type="nucleotide sequence ID" value="NZ_QQAV01000003.1"/>
</dbReference>
<organism evidence="3 4">
    <name type="scientific">Pseudacidovorax intermedius</name>
    <dbReference type="NCBI Taxonomy" id="433924"/>
    <lineage>
        <taxon>Bacteria</taxon>
        <taxon>Pseudomonadati</taxon>
        <taxon>Pseudomonadota</taxon>
        <taxon>Betaproteobacteria</taxon>
        <taxon>Burkholderiales</taxon>
        <taxon>Comamonadaceae</taxon>
        <taxon>Pseudacidovorax</taxon>
    </lineage>
</organism>
<dbReference type="InterPro" id="IPR029058">
    <property type="entry name" value="AB_hydrolase_fold"/>
</dbReference>
<dbReference type="PANTHER" id="PTHR43037:SF1">
    <property type="entry name" value="BLL1128 PROTEIN"/>
    <property type="match status" value="1"/>
</dbReference>
<dbReference type="Pfam" id="PF10503">
    <property type="entry name" value="Esterase_PHB"/>
    <property type="match status" value="1"/>
</dbReference>
<accession>A0A370FH91</accession>
<comment type="caution">
    <text evidence="3">The sequence shown here is derived from an EMBL/GenBank/DDBJ whole genome shotgun (WGS) entry which is preliminary data.</text>
</comment>
<keyword evidence="4" id="KW-1185">Reference proteome</keyword>
<name>A0A370FH91_9BURK</name>
<gene>
    <name evidence="3" type="ORF">DFR41_103272</name>
</gene>
<dbReference type="GO" id="GO:0005576">
    <property type="term" value="C:extracellular region"/>
    <property type="evidence" value="ECO:0007669"/>
    <property type="project" value="InterPro"/>
</dbReference>
<dbReference type="Proteomes" id="UP000255265">
    <property type="component" value="Unassembled WGS sequence"/>
</dbReference>
<protein>
    <submittedName>
        <fullName evidence="3">Poly(Hydroxyalkanoate) depolymerase family esterase</fullName>
    </submittedName>
</protein>
<keyword evidence="2" id="KW-0378">Hydrolase</keyword>
<dbReference type="InterPro" id="IPR050955">
    <property type="entry name" value="Plant_Biomass_Hydrol_Est"/>
</dbReference>
<sequence length="342" mass="35934">MPRRPPSLGRTFAKAYQRQLKAVTGAMARAGQGAAKRVRDAAAESTRPPPGPGDWLAGIAFAAGGACRYHLFVPPPVPGRPARGLPLVVMLHGCRQTARDFAIGSRMNALARREGFLVLYPQQSALANPEGCWNWFSEQRADAEVGLVLAAIDQACLLYGADASRIAVAGLSAGAGLAARLAMRAPERVQAVMMHSGVAPGAATSARQALGAMSGRRAPVLELAADGAAMLPPLLVVQGGRDTVVRPAAGRLAAEVWARAVGAEVTDAVTQQRGKRHPMRVTDFRRGRVVEVRLVEIEALGHAWSGGSTRGSYTDPAGPDASRLFWDFARRAFAAACTPPGV</sequence>
<dbReference type="PANTHER" id="PTHR43037">
    <property type="entry name" value="UNNAMED PRODUCT-RELATED"/>
    <property type="match status" value="1"/>
</dbReference>
<dbReference type="GO" id="GO:0016787">
    <property type="term" value="F:hydrolase activity"/>
    <property type="evidence" value="ECO:0007669"/>
    <property type="project" value="UniProtKB-KW"/>
</dbReference>
<dbReference type="STRING" id="433924.NS331_03170"/>
<dbReference type="EMBL" id="QQAV01000003">
    <property type="protein sequence ID" value="RDI26115.1"/>
    <property type="molecule type" value="Genomic_DNA"/>
</dbReference>
<dbReference type="Gene3D" id="3.40.50.1820">
    <property type="entry name" value="alpha/beta hydrolase"/>
    <property type="match status" value="1"/>
</dbReference>
<evidence type="ECO:0000256" key="2">
    <source>
        <dbReference type="ARBA" id="ARBA00022801"/>
    </source>
</evidence>
<evidence type="ECO:0000313" key="3">
    <source>
        <dbReference type="EMBL" id="RDI26115.1"/>
    </source>
</evidence>
<evidence type="ECO:0000313" key="4">
    <source>
        <dbReference type="Proteomes" id="UP000255265"/>
    </source>
</evidence>
<dbReference type="AlphaFoldDB" id="A0A370FH91"/>